<name>A0ABR3LVC2_9TELE</name>
<gene>
    <name evidence="1" type="ORF">QQF64_013439</name>
</gene>
<proteinExistence type="predicted"/>
<reference evidence="1 2" key="1">
    <citation type="submission" date="2023-09" db="EMBL/GenBank/DDBJ databases">
        <authorList>
            <person name="Wang M."/>
        </authorList>
    </citation>
    <scope>NUCLEOTIDE SEQUENCE [LARGE SCALE GENOMIC DNA]</scope>
    <source>
        <strain evidence="1">GT-2023</strain>
        <tissue evidence="1">Liver</tissue>
    </source>
</reference>
<dbReference type="Proteomes" id="UP001558613">
    <property type="component" value="Unassembled WGS sequence"/>
</dbReference>
<comment type="caution">
    <text evidence="1">The sequence shown here is derived from an EMBL/GenBank/DDBJ whole genome shotgun (WGS) entry which is preliminary data.</text>
</comment>
<keyword evidence="2" id="KW-1185">Reference proteome</keyword>
<sequence>MDPGGGGRGGLMRGTLIRRVNSGVERSRINRWRGGGTIATWLDSNASVSSGEGLYFSVVKGGLRKNISVKARELLWNGTEEEREEKTCHSSSGLCDRVRATCGFNSVKARVWRFTAFLCLLIAHAKCVNKRVGLAHDPCPLGLCRMTFGW</sequence>
<evidence type="ECO:0000313" key="1">
    <source>
        <dbReference type="EMBL" id="KAL1255378.1"/>
    </source>
</evidence>
<protein>
    <submittedName>
        <fullName evidence="1">Uncharacterized protein</fullName>
    </submittedName>
</protein>
<organism evidence="1 2">
    <name type="scientific">Cirrhinus molitorella</name>
    <name type="common">mud carp</name>
    <dbReference type="NCBI Taxonomy" id="172907"/>
    <lineage>
        <taxon>Eukaryota</taxon>
        <taxon>Metazoa</taxon>
        <taxon>Chordata</taxon>
        <taxon>Craniata</taxon>
        <taxon>Vertebrata</taxon>
        <taxon>Euteleostomi</taxon>
        <taxon>Actinopterygii</taxon>
        <taxon>Neopterygii</taxon>
        <taxon>Teleostei</taxon>
        <taxon>Ostariophysi</taxon>
        <taxon>Cypriniformes</taxon>
        <taxon>Cyprinidae</taxon>
        <taxon>Labeoninae</taxon>
        <taxon>Labeonini</taxon>
        <taxon>Cirrhinus</taxon>
    </lineage>
</organism>
<evidence type="ECO:0000313" key="2">
    <source>
        <dbReference type="Proteomes" id="UP001558613"/>
    </source>
</evidence>
<accession>A0ABR3LVC2</accession>
<dbReference type="EMBL" id="JAYMGO010000019">
    <property type="protein sequence ID" value="KAL1255378.1"/>
    <property type="molecule type" value="Genomic_DNA"/>
</dbReference>